<protein>
    <submittedName>
        <fullName evidence="1">Conserved transmembrane domain protein</fullName>
    </submittedName>
</protein>
<accession>X7Z9L5</accession>
<keyword evidence="1" id="KW-0812">Transmembrane</keyword>
<proteinExistence type="predicted"/>
<dbReference type="AlphaFoldDB" id="X7Z9L5"/>
<comment type="caution">
    <text evidence="1">The sequence shown here is derived from an EMBL/GenBank/DDBJ whole genome shotgun (WGS) entry which is preliminary data.</text>
</comment>
<keyword evidence="1" id="KW-0472">Membrane</keyword>
<dbReference type="EMBL" id="JAOB01000080">
    <property type="protein sequence ID" value="EUA16202.1"/>
    <property type="molecule type" value="Genomic_DNA"/>
</dbReference>
<name>X7Z9L5_MYCXE</name>
<evidence type="ECO:0000313" key="1">
    <source>
        <dbReference type="EMBL" id="EUA16202.1"/>
    </source>
</evidence>
<organism evidence="1">
    <name type="scientific">Mycobacterium xenopi 4042</name>
    <dbReference type="NCBI Taxonomy" id="1299334"/>
    <lineage>
        <taxon>Bacteria</taxon>
        <taxon>Bacillati</taxon>
        <taxon>Actinomycetota</taxon>
        <taxon>Actinomycetes</taxon>
        <taxon>Mycobacteriales</taxon>
        <taxon>Mycobacteriaceae</taxon>
        <taxon>Mycobacterium</taxon>
    </lineage>
</organism>
<reference evidence="1" key="1">
    <citation type="submission" date="2014-01" db="EMBL/GenBank/DDBJ databases">
        <authorList>
            <person name="Brown-Elliot B."/>
            <person name="Wallace R."/>
            <person name="Lenaerts A."/>
            <person name="Ordway D."/>
            <person name="DeGroote M.A."/>
            <person name="Parker T."/>
            <person name="Sizemore C."/>
            <person name="Tallon L.J."/>
            <person name="Sadzewicz L.K."/>
            <person name="Sengamalay N."/>
            <person name="Fraser C.M."/>
            <person name="Hine E."/>
            <person name="Shefchek K.A."/>
            <person name="Das S.P."/>
            <person name="Tettelin H."/>
        </authorList>
    </citation>
    <scope>NUCLEOTIDE SEQUENCE [LARGE SCALE GENOMIC DNA]</scope>
    <source>
        <strain evidence="1">4042</strain>
    </source>
</reference>
<gene>
    <name evidence="1" type="ORF">I553_1177</name>
</gene>
<dbReference type="PATRIC" id="fig|1299334.3.peg.8434"/>
<sequence length="46" mass="5447">MQLYQYRYTTFRELLRERAWWHRALIGEYVGPVTLGKTKTSPASGD</sequence>